<dbReference type="InterPro" id="IPR036514">
    <property type="entry name" value="SGNH_hydro_sf"/>
</dbReference>
<dbReference type="RefSeq" id="WP_175053509.1">
    <property type="nucleotide sequence ID" value="NZ_CADIKC010000009.1"/>
</dbReference>
<evidence type="ECO:0000313" key="2">
    <source>
        <dbReference type="Proteomes" id="UP000494255"/>
    </source>
</evidence>
<sequence length="311" mass="34865">MNARTFFTGFCVPIVLFVAAIVASFAAGVRIPAPRISASEAFNEKSAWLRERLTPTNCDVLVIGSSVALNDMDGQQLARSLKASSVINAASWGLNIEDLPTFYTHLSQRCKFRTVILATTYVDFEDHWEKDIDWHAFERYLSGAQLEPYIQSPDLYYYTRRVTAGWHDRDHPGNVDSLDFDHGGSVLLSCAKHDLTDERVYGYRTHPISNLRPAAYAALAQLAGQIRQDGARFIIVSTPVQAVARAQFGTTLKTFWQPIEKFAQTHGIEFVYGQTELALADTSFVDYLHLNRCGAETFTRWFVRSLPVTAA</sequence>
<organism evidence="1 2">
    <name type="scientific">Paraburkholderia sediminicola</name>
    <dbReference type="NCBI Taxonomy" id="458836"/>
    <lineage>
        <taxon>Bacteria</taxon>
        <taxon>Pseudomonadati</taxon>
        <taxon>Pseudomonadota</taxon>
        <taxon>Betaproteobacteria</taxon>
        <taxon>Burkholderiales</taxon>
        <taxon>Burkholderiaceae</taxon>
        <taxon>Paraburkholderia</taxon>
    </lineage>
</organism>
<dbReference type="Gene3D" id="3.40.50.1110">
    <property type="entry name" value="SGNH hydrolase"/>
    <property type="match status" value="1"/>
</dbReference>
<evidence type="ECO:0000313" key="1">
    <source>
        <dbReference type="EMBL" id="CAB3731768.1"/>
    </source>
</evidence>
<keyword evidence="2" id="KW-1185">Reference proteome</keyword>
<dbReference type="SUPFAM" id="SSF52266">
    <property type="entry name" value="SGNH hydrolase"/>
    <property type="match status" value="1"/>
</dbReference>
<proteinExistence type="predicted"/>
<gene>
    <name evidence="1" type="ORF">LMG24238_05811</name>
</gene>
<accession>A0A6J5CAN9</accession>
<reference evidence="1 2" key="1">
    <citation type="submission" date="2020-04" db="EMBL/GenBank/DDBJ databases">
        <authorList>
            <person name="De Canck E."/>
        </authorList>
    </citation>
    <scope>NUCLEOTIDE SEQUENCE [LARGE SCALE GENOMIC DNA]</scope>
    <source>
        <strain evidence="1 2">LMG 24238</strain>
    </source>
</reference>
<dbReference type="AlphaFoldDB" id="A0A6J5CAN9"/>
<dbReference type="EMBL" id="CADIKC010000009">
    <property type="protein sequence ID" value="CAB3731768.1"/>
    <property type="molecule type" value="Genomic_DNA"/>
</dbReference>
<dbReference type="GO" id="GO:0016788">
    <property type="term" value="F:hydrolase activity, acting on ester bonds"/>
    <property type="evidence" value="ECO:0007669"/>
    <property type="project" value="UniProtKB-ARBA"/>
</dbReference>
<name>A0A6J5CAN9_9BURK</name>
<dbReference type="Proteomes" id="UP000494255">
    <property type="component" value="Unassembled WGS sequence"/>
</dbReference>
<evidence type="ECO:0008006" key="3">
    <source>
        <dbReference type="Google" id="ProtNLM"/>
    </source>
</evidence>
<dbReference type="GeneID" id="97044394"/>
<protein>
    <recommendedName>
        <fullName evidence="3">SGNH hydrolase-type esterase domain-containing protein</fullName>
    </recommendedName>
</protein>